<feature type="non-terminal residue" evidence="2">
    <location>
        <position position="44"/>
    </location>
</feature>
<keyword evidence="1" id="KW-0472">Membrane</keyword>
<protein>
    <submittedName>
        <fullName evidence="2">Uncharacterized protein</fullName>
    </submittedName>
</protein>
<keyword evidence="1" id="KW-0812">Transmembrane</keyword>
<reference evidence="2" key="1">
    <citation type="submission" date="2018-05" db="EMBL/GenBank/DDBJ databases">
        <authorList>
            <person name="Lanie J.A."/>
            <person name="Ng W.-L."/>
            <person name="Kazmierczak K.M."/>
            <person name="Andrzejewski T.M."/>
            <person name="Davidsen T.M."/>
            <person name="Wayne K.J."/>
            <person name="Tettelin H."/>
            <person name="Glass J.I."/>
            <person name="Rusch D."/>
            <person name="Podicherti R."/>
            <person name="Tsui H.-C.T."/>
            <person name="Winkler M.E."/>
        </authorList>
    </citation>
    <scope>NUCLEOTIDE SEQUENCE</scope>
</reference>
<organism evidence="2">
    <name type="scientific">marine metagenome</name>
    <dbReference type="NCBI Taxonomy" id="408172"/>
    <lineage>
        <taxon>unclassified sequences</taxon>
        <taxon>metagenomes</taxon>
        <taxon>ecological metagenomes</taxon>
    </lineage>
</organism>
<feature type="non-terminal residue" evidence="2">
    <location>
        <position position="1"/>
    </location>
</feature>
<dbReference type="EMBL" id="UINC01156984">
    <property type="protein sequence ID" value="SVD53711.1"/>
    <property type="molecule type" value="Genomic_DNA"/>
</dbReference>
<evidence type="ECO:0000313" key="2">
    <source>
        <dbReference type="EMBL" id="SVD53711.1"/>
    </source>
</evidence>
<sequence length="44" mass="4395">VAEKVGEILVLGLGTAWFGLSYVAMLLAAGYPLALLIAFSAGAG</sequence>
<gene>
    <name evidence="2" type="ORF">METZ01_LOCUS406565</name>
</gene>
<proteinExistence type="predicted"/>
<feature type="transmembrane region" description="Helical" evidence="1">
    <location>
        <begin position="16"/>
        <end position="39"/>
    </location>
</feature>
<evidence type="ECO:0000256" key="1">
    <source>
        <dbReference type="SAM" id="Phobius"/>
    </source>
</evidence>
<accession>A0A382W6H9</accession>
<keyword evidence="1" id="KW-1133">Transmembrane helix</keyword>
<name>A0A382W6H9_9ZZZZ</name>
<dbReference type="AlphaFoldDB" id="A0A382W6H9"/>